<name>A0A4Z1DFC3_STRGP</name>
<dbReference type="InterPro" id="IPR029066">
    <property type="entry name" value="PLP-binding_barrel"/>
</dbReference>
<organism evidence="2 3">
    <name type="scientific">Streptomyces griseoluteus</name>
    <dbReference type="NCBI Taxonomy" id="29306"/>
    <lineage>
        <taxon>Bacteria</taxon>
        <taxon>Bacillati</taxon>
        <taxon>Actinomycetota</taxon>
        <taxon>Actinomycetes</taxon>
        <taxon>Kitasatosporales</taxon>
        <taxon>Streptomycetaceae</taxon>
        <taxon>Streptomyces</taxon>
    </lineage>
</organism>
<reference evidence="2 3" key="1">
    <citation type="submission" date="2019-04" db="EMBL/GenBank/DDBJ databases">
        <title>Streptomyces sp. nov. Bv016 isolated from bark of Buahinia variegata.</title>
        <authorList>
            <person name="Kanchanasin P."/>
            <person name="Tanasupawat S."/>
            <person name="Yuki M."/>
            <person name="Kudo T."/>
        </authorList>
    </citation>
    <scope>NUCLEOTIDE SEQUENCE [LARGE SCALE GENOMIC DNA]</scope>
    <source>
        <strain evidence="2 3">JCM 4765</strain>
    </source>
</reference>
<dbReference type="RefSeq" id="WP_135792669.1">
    <property type="nucleotide sequence ID" value="NZ_BNBQ01000008.1"/>
</dbReference>
<dbReference type="CDD" id="cd06813">
    <property type="entry name" value="PLPDE_III_DSD_D-TA_like_2"/>
    <property type="match status" value="1"/>
</dbReference>
<dbReference type="Proteomes" id="UP000298513">
    <property type="component" value="Unassembled WGS sequence"/>
</dbReference>
<dbReference type="AlphaFoldDB" id="A0A4Z1DFC3"/>
<dbReference type="GeneID" id="91532888"/>
<dbReference type="EMBL" id="SRRU01000007">
    <property type="protein sequence ID" value="TGN80730.1"/>
    <property type="molecule type" value="Genomic_DNA"/>
</dbReference>
<dbReference type="InterPro" id="IPR051466">
    <property type="entry name" value="D-amino_acid_metab_enzyme"/>
</dbReference>
<dbReference type="PANTHER" id="PTHR28004:SF2">
    <property type="entry name" value="D-SERINE DEHYDRATASE"/>
    <property type="match status" value="1"/>
</dbReference>
<dbReference type="SUPFAM" id="SSF51419">
    <property type="entry name" value="PLP-binding barrel"/>
    <property type="match status" value="1"/>
</dbReference>
<gene>
    <name evidence="2" type="ORF">E5082_20285</name>
</gene>
<sequence length="400" mass="42350">MTARAADRARYDRATAAYEAPLALVDLAAFDANAADLVRRANGKPIRVASKSVRCRALLERVLAREGFAGIMSFTLAESLWLARSGFDDVLLAYPSADRAGYAELAADPKLAASVTVMVDDVAQLDLIDAARAGGREVVRVCLELDTSLRLFGGRVRVGARRSSLHSPAQLAELARSVARRPGFRLVGIMGYEGHVAGVGDAVAGRPVRSRAVRLMQAAARRELAERRGAAVRAVRAVAPELEFVNGGGTGSVQHTAAEDAVTEIAAGSGLYVPRLFDNYTSFTGRPAALFALPVVRRPGVGAVTVLGGGYPASGAAGPDRLPVPYLPQGLRFDPQEGAGEVQTPLLGSPADDLLIGDKVWFRHAKAGELCERFDMLHLVEGDTVTATVPTYRGEGHTFL</sequence>
<feature type="domain" description="Alanine racemase N-terminal" evidence="1">
    <location>
        <begin position="25"/>
        <end position="272"/>
    </location>
</feature>
<dbReference type="Pfam" id="PF01168">
    <property type="entry name" value="Ala_racemase_N"/>
    <property type="match status" value="1"/>
</dbReference>
<dbReference type="InterPro" id="IPR001608">
    <property type="entry name" value="Ala_racemase_N"/>
</dbReference>
<evidence type="ECO:0000259" key="1">
    <source>
        <dbReference type="Pfam" id="PF01168"/>
    </source>
</evidence>
<dbReference type="PANTHER" id="PTHR28004">
    <property type="entry name" value="ZGC:162816-RELATED"/>
    <property type="match status" value="1"/>
</dbReference>
<dbReference type="Gene3D" id="3.20.20.10">
    <property type="entry name" value="Alanine racemase"/>
    <property type="match status" value="1"/>
</dbReference>
<comment type="caution">
    <text evidence="2">The sequence shown here is derived from an EMBL/GenBank/DDBJ whole genome shotgun (WGS) entry which is preliminary data.</text>
</comment>
<evidence type="ECO:0000313" key="3">
    <source>
        <dbReference type="Proteomes" id="UP000298513"/>
    </source>
</evidence>
<dbReference type="GO" id="GO:0036088">
    <property type="term" value="P:D-serine catabolic process"/>
    <property type="evidence" value="ECO:0007669"/>
    <property type="project" value="TreeGrafter"/>
</dbReference>
<evidence type="ECO:0000313" key="2">
    <source>
        <dbReference type="EMBL" id="TGN80730.1"/>
    </source>
</evidence>
<accession>A0A4Z1DFC3</accession>
<proteinExistence type="predicted"/>
<dbReference type="GO" id="GO:0008721">
    <property type="term" value="F:D-serine ammonia-lyase activity"/>
    <property type="evidence" value="ECO:0007669"/>
    <property type="project" value="TreeGrafter"/>
</dbReference>
<keyword evidence="3" id="KW-1185">Reference proteome</keyword>
<dbReference type="FunFam" id="3.20.20.10:FF:000017">
    <property type="entry name" value="Alanine racemase"/>
    <property type="match status" value="1"/>
</dbReference>
<protein>
    <submittedName>
        <fullName evidence="2">Amino acid deaminase/aldolase</fullName>
    </submittedName>
</protein>